<proteinExistence type="predicted"/>
<keyword evidence="3" id="KW-1185">Reference proteome</keyword>
<name>A0A226D3Y2_FOLCA</name>
<organism evidence="2 3">
    <name type="scientific">Folsomia candida</name>
    <name type="common">Springtail</name>
    <dbReference type="NCBI Taxonomy" id="158441"/>
    <lineage>
        <taxon>Eukaryota</taxon>
        <taxon>Metazoa</taxon>
        <taxon>Ecdysozoa</taxon>
        <taxon>Arthropoda</taxon>
        <taxon>Hexapoda</taxon>
        <taxon>Collembola</taxon>
        <taxon>Entomobryomorpha</taxon>
        <taxon>Isotomoidea</taxon>
        <taxon>Isotomidae</taxon>
        <taxon>Proisotominae</taxon>
        <taxon>Folsomia</taxon>
    </lineage>
</organism>
<keyword evidence="1" id="KW-0472">Membrane</keyword>
<sequence>MYHSMGKASIPYFLTVLIHTVHGNVSAVSECLIYLRVYGFSSEAHSFIIKNSHRTTISNFSYSFHTWVVIASDTFANNFIIPVKRVKFGSSCNAVFLFETNADEANGIWQRQLWGDTRWLFYWKYISPTSTLIVVRRPHYSHAINWNSCRASMFEYNFVHDDVELESEDDHFRGGWFYSKETNPPGYQVTPSHVSLWDLVTKSFIPTDQNLNGQKVRILDEIEGTLPQAMIIHLLAVHMNFTPYIVNSTDKDLYTNNNNRLPSLCIANIALPRVNFEVSATYDTGYPRVIYCRAWERFQTGWSVWLTPYHASTWALLLVAIGGLPFHTCKYLYLEKRRERFLKNLTFALLEEIYFLVSIFIRQPIRTVTKRHILFALGTLVMSSGYESIITGKIIAPAALYRFANIGEFFHLGGYTRLVGSVILLDSEAYHPELQADIVTEFERYNVSDRLNGTFHMKKTNGQDLYSNWLGTAKMLAVNRTTGLFDQFSFSLSKVLAQLYEMYGNEYRKDGDALQCDTFTLGAALFKTTEIRMPAGGAGMNIVRHLYQAGFPELFRDRFALRIMRFEFIQHNENRTVAVVEKFIGMRHMSNFFKMWGLLVFGAAVMGGIELGTKGGCDLGGIISVGMGMLRNVGRKLKNIRSSSVSVIVIVTAIITFCIIYAVIS</sequence>
<feature type="transmembrane region" description="Helical" evidence="1">
    <location>
        <begin position="645"/>
        <end position="664"/>
    </location>
</feature>
<reference evidence="2 3" key="1">
    <citation type="submission" date="2015-12" db="EMBL/GenBank/DDBJ databases">
        <title>The genome of Folsomia candida.</title>
        <authorList>
            <person name="Faddeeva A."/>
            <person name="Derks M.F."/>
            <person name="Anvar Y."/>
            <person name="Smit S."/>
            <person name="Van Straalen N."/>
            <person name="Roelofs D."/>
        </authorList>
    </citation>
    <scope>NUCLEOTIDE SEQUENCE [LARGE SCALE GENOMIC DNA]</scope>
    <source>
        <strain evidence="2 3">VU population</strain>
        <tissue evidence="2">Whole body</tissue>
    </source>
</reference>
<comment type="caution">
    <text evidence="2">The sequence shown here is derived from an EMBL/GenBank/DDBJ whole genome shotgun (WGS) entry which is preliminary data.</text>
</comment>
<dbReference type="EMBL" id="LNIX01000034">
    <property type="protein sequence ID" value="OXA40272.1"/>
    <property type="molecule type" value="Genomic_DNA"/>
</dbReference>
<protein>
    <submittedName>
        <fullName evidence="2">Uncharacterized protein</fullName>
    </submittedName>
</protein>
<evidence type="ECO:0000313" key="2">
    <source>
        <dbReference type="EMBL" id="OXA40272.1"/>
    </source>
</evidence>
<keyword evidence="1" id="KW-1133">Transmembrane helix</keyword>
<dbReference type="AlphaFoldDB" id="A0A226D3Y2"/>
<feature type="transmembrane region" description="Helical" evidence="1">
    <location>
        <begin position="592"/>
        <end position="609"/>
    </location>
</feature>
<evidence type="ECO:0000313" key="3">
    <source>
        <dbReference type="Proteomes" id="UP000198287"/>
    </source>
</evidence>
<evidence type="ECO:0000256" key="1">
    <source>
        <dbReference type="SAM" id="Phobius"/>
    </source>
</evidence>
<gene>
    <name evidence="2" type="ORF">Fcan01_24964</name>
</gene>
<accession>A0A226D3Y2</accession>
<dbReference type="Proteomes" id="UP000198287">
    <property type="component" value="Unassembled WGS sequence"/>
</dbReference>
<keyword evidence="1" id="KW-0812">Transmembrane</keyword>